<name>A0A420I564_9PEZI</name>
<proteinExistence type="predicted"/>
<dbReference type="EMBL" id="MCFK01001623">
    <property type="protein sequence ID" value="RKF64794.1"/>
    <property type="molecule type" value="Genomic_DNA"/>
</dbReference>
<dbReference type="OrthoDB" id="4850545at2759"/>
<evidence type="ECO:0000313" key="2">
    <source>
        <dbReference type="Proteomes" id="UP000286134"/>
    </source>
</evidence>
<organism evidence="1 2">
    <name type="scientific">Erysiphe neolycopersici</name>
    <dbReference type="NCBI Taxonomy" id="212602"/>
    <lineage>
        <taxon>Eukaryota</taxon>
        <taxon>Fungi</taxon>
        <taxon>Dikarya</taxon>
        <taxon>Ascomycota</taxon>
        <taxon>Pezizomycotina</taxon>
        <taxon>Leotiomycetes</taxon>
        <taxon>Erysiphales</taxon>
        <taxon>Erysiphaceae</taxon>
        <taxon>Erysiphe</taxon>
    </lineage>
</organism>
<sequence>MSLNTVLKEIESSDVEIALNTLITHLHHIQMSLSPEFQSDKSLFAKILQACRPHPSCSISCPIVVDDTVAKLTNRLRSKIATWKSLQNSAIEQYNEHNDSEAKVHFHRS</sequence>
<dbReference type="AlphaFoldDB" id="A0A420I564"/>
<gene>
    <name evidence="1" type="ORF">OnM2_016077</name>
</gene>
<keyword evidence="2" id="KW-1185">Reference proteome</keyword>
<protein>
    <submittedName>
        <fullName evidence="1">Putative glycosyl</fullName>
    </submittedName>
</protein>
<dbReference type="Proteomes" id="UP000286134">
    <property type="component" value="Unassembled WGS sequence"/>
</dbReference>
<evidence type="ECO:0000313" key="1">
    <source>
        <dbReference type="EMBL" id="RKF64794.1"/>
    </source>
</evidence>
<reference evidence="1 2" key="1">
    <citation type="journal article" date="2018" name="BMC Genomics">
        <title>Comparative genome analyses reveal sequence features reflecting distinct modes of host-adaptation between dicot and monocot powdery mildew.</title>
        <authorList>
            <person name="Wu Y."/>
            <person name="Ma X."/>
            <person name="Pan Z."/>
            <person name="Kale S.D."/>
            <person name="Song Y."/>
            <person name="King H."/>
            <person name="Zhang Q."/>
            <person name="Presley C."/>
            <person name="Deng X."/>
            <person name="Wei C.I."/>
            <person name="Xiao S."/>
        </authorList>
    </citation>
    <scope>NUCLEOTIDE SEQUENCE [LARGE SCALE GENOMIC DNA]</scope>
    <source>
        <strain evidence="1">UMSG2</strain>
    </source>
</reference>
<accession>A0A420I564</accession>
<comment type="caution">
    <text evidence="1">The sequence shown here is derived from an EMBL/GenBank/DDBJ whole genome shotgun (WGS) entry which is preliminary data.</text>
</comment>